<accession>A0ABS1BTV1</accession>
<keyword evidence="7 12" id="KW-0133">Cell shape</keyword>
<organism evidence="14 15">
    <name type="scientific">Kingella bonacorsii</name>
    <dbReference type="NCBI Taxonomy" id="2796361"/>
    <lineage>
        <taxon>Bacteria</taxon>
        <taxon>Pseudomonadati</taxon>
        <taxon>Pseudomonadota</taxon>
        <taxon>Betaproteobacteria</taxon>
        <taxon>Neisseriales</taxon>
        <taxon>Neisseriaceae</taxon>
        <taxon>Kingella</taxon>
    </lineage>
</organism>
<evidence type="ECO:0000259" key="13">
    <source>
        <dbReference type="Pfam" id="PF00912"/>
    </source>
</evidence>
<comment type="pathway">
    <text evidence="12">Cell wall biogenesis; peptidoglycan biosynthesis.</text>
</comment>
<evidence type="ECO:0000256" key="6">
    <source>
        <dbReference type="ARBA" id="ARBA00022692"/>
    </source>
</evidence>
<evidence type="ECO:0000256" key="5">
    <source>
        <dbReference type="ARBA" id="ARBA00022679"/>
    </source>
</evidence>
<dbReference type="HAMAP" id="MF_00766">
    <property type="entry name" value="PGT_MtgA"/>
    <property type="match status" value="1"/>
</dbReference>
<name>A0ABS1BTV1_9NEIS</name>
<comment type="function">
    <text evidence="12">Peptidoglycan polymerase that catalyzes glycan chain elongation from lipid-linked precursors.</text>
</comment>
<comment type="caution">
    <text evidence="14">The sequence shown here is derived from an EMBL/GenBank/DDBJ whole genome shotgun (WGS) entry which is preliminary data.</text>
</comment>
<evidence type="ECO:0000256" key="1">
    <source>
        <dbReference type="ARBA" id="ARBA00004377"/>
    </source>
</evidence>
<evidence type="ECO:0000256" key="9">
    <source>
        <dbReference type="ARBA" id="ARBA00022989"/>
    </source>
</evidence>
<dbReference type="Pfam" id="PF00912">
    <property type="entry name" value="Transgly"/>
    <property type="match status" value="1"/>
</dbReference>
<evidence type="ECO:0000256" key="11">
    <source>
        <dbReference type="ARBA" id="ARBA00023316"/>
    </source>
</evidence>
<keyword evidence="9 12" id="KW-1133">Transmembrane helix</keyword>
<keyword evidence="3 12" id="KW-0997">Cell inner membrane</keyword>
<keyword evidence="11 12" id="KW-0961">Cell wall biogenesis/degradation</keyword>
<comment type="subcellular location">
    <subcellularLocation>
        <location evidence="1 12">Cell inner membrane</location>
        <topology evidence="1 12">Single-pass membrane protein</topology>
    </subcellularLocation>
</comment>
<dbReference type="InterPro" id="IPR011812">
    <property type="entry name" value="Pep_trsgly"/>
</dbReference>
<evidence type="ECO:0000256" key="4">
    <source>
        <dbReference type="ARBA" id="ARBA00022676"/>
    </source>
</evidence>
<reference evidence="14 15" key="1">
    <citation type="journal article" date="2021" name="Pathogens">
        <title>Isolation and Characterization of Kingella bonacorsii sp. nov., A Novel Kingella Species Detected in a Stable Periodontitis Subject.</title>
        <authorList>
            <person name="Antezack A."/>
            <person name="Boxberger M."/>
            <person name="Rolland C."/>
            <person name="Monnet-Corti V."/>
            <person name="La Scola B."/>
        </authorList>
    </citation>
    <scope>NUCLEOTIDE SEQUENCE [LARGE SCALE GENOMIC DNA]</scope>
    <source>
        <strain evidence="14 15">Marseille-Q4569</strain>
    </source>
</reference>
<dbReference type="SUPFAM" id="SSF53955">
    <property type="entry name" value="Lysozyme-like"/>
    <property type="match status" value="1"/>
</dbReference>
<dbReference type="InterPro" id="IPR036950">
    <property type="entry name" value="PBP_transglycosylase"/>
</dbReference>
<dbReference type="EC" id="2.4.99.28" evidence="12"/>
<evidence type="ECO:0000256" key="10">
    <source>
        <dbReference type="ARBA" id="ARBA00023136"/>
    </source>
</evidence>
<dbReference type="Gene3D" id="1.10.3810.10">
    <property type="entry name" value="Biosynthetic peptidoglycan transglycosylase-like"/>
    <property type="match status" value="1"/>
</dbReference>
<dbReference type="PANTHER" id="PTHR30400:SF0">
    <property type="entry name" value="BIOSYNTHETIC PEPTIDOGLYCAN TRANSGLYCOSYLASE"/>
    <property type="match status" value="1"/>
</dbReference>
<keyword evidence="2 12" id="KW-1003">Cell membrane</keyword>
<keyword evidence="4 12" id="KW-0328">Glycosyltransferase</keyword>
<keyword evidence="10 12" id="KW-0472">Membrane</keyword>
<keyword evidence="5 12" id="KW-0808">Transferase</keyword>
<dbReference type="PANTHER" id="PTHR30400">
    <property type="entry name" value="MONOFUNCTIONAL BIOSYNTHETIC PEPTIDOGLYCAN TRANSGLYCOSYLASE"/>
    <property type="match status" value="1"/>
</dbReference>
<sequence>MKTFKWLIAAPILAFILFNVYAYGNIISYRALAPHHTAFMNMRMSEIAQEKPQVALSYQWVPYNQIAENLKKALIASEDANFAEHDGFDWNGIKNAIKKNEKSGKIKAGGSTISQQLAKNLFLNESRSYWRKAEEAALTAMLEATTDKDRIYTLYLNVIEWGYGVYGAEAASQYFYRQPAAQLSKIQAAQLAARVPKPLFYIDHPNDKSLRHKTNIILRRMGSATLPE</sequence>
<proteinExistence type="inferred from homology"/>
<keyword evidence="6 12" id="KW-0812">Transmembrane</keyword>
<keyword evidence="15" id="KW-1185">Reference proteome</keyword>
<dbReference type="EMBL" id="JAEHNZ010000003">
    <property type="protein sequence ID" value="MBK0396725.1"/>
    <property type="molecule type" value="Genomic_DNA"/>
</dbReference>
<evidence type="ECO:0000256" key="3">
    <source>
        <dbReference type="ARBA" id="ARBA00022519"/>
    </source>
</evidence>
<evidence type="ECO:0000313" key="14">
    <source>
        <dbReference type="EMBL" id="MBK0396725.1"/>
    </source>
</evidence>
<protein>
    <recommendedName>
        <fullName evidence="12">Biosynthetic peptidoglycan transglycosylase</fullName>
        <ecNumber evidence="12">2.4.99.28</ecNumber>
    </recommendedName>
    <alternativeName>
        <fullName evidence="12">Glycan polymerase</fullName>
    </alternativeName>
    <alternativeName>
        <fullName evidence="12">Peptidoglycan glycosyltransferase MtgA</fullName>
        <shortName evidence="12">PGT</shortName>
    </alternativeName>
</protein>
<dbReference type="Proteomes" id="UP000614058">
    <property type="component" value="Unassembled WGS sequence"/>
</dbReference>
<comment type="catalytic activity">
    <reaction evidence="12">
        <text>[GlcNAc-(1-&gt;4)-Mur2Ac(oyl-L-Ala-gamma-D-Glu-L-Lys-D-Ala-D-Ala)](n)-di-trans,octa-cis-undecaprenyl diphosphate + beta-D-GlcNAc-(1-&gt;4)-Mur2Ac(oyl-L-Ala-gamma-D-Glu-L-Lys-D-Ala-D-Ala)-di-trans,octa-cis-undecaprenyl diphosphate = [GlcNAc-(1-&gt;4)-Mur2Ac(oyl-L-Ala-gamma-D-Glu-L-Lys-D-Ala-D-Ala)](n+1)-di-trans,octa-cis-undecaprenyl diphosphate + di-trans,octa-cis-undecaprenyl diphosphate + H(+)</text>
        <dbReference type="Rhea" id="RHEA:23708"/>
        <dbReference type="Rhea" id="RHEA-COMP:9602"/>
        <dbReference type="Rhea" id="RHEA-COMP:9603"/>
        <dbReference type="ChEBI" id="CHEBI:15378"/>
        <dbReference type="ChEBI" id="CHEBI:58405"/>
        <dbReference type="ChEBI" id="CHEBI:60033"/>
        <dbReference type="ChEBI" id="CHEBI:78435"/>
        <dbReference type="EC" id="2.4.99.28"/>
    </reaction>
</comment>
<evidence type="ECO:0000256" key="7">
    <source>
        <dbReference type="ARBA" id="ARBA00022960"/>
    </source>
</evidence>
<comment type="similarity">
    <text evidence="12">Belongs to the glycosyltransferase 51 family.</text>
</comment>
<gene>
    <name evidence="12 14" type="primary">mtgA</name>
    <name evidence="14" type="ORF">JDW22_09120</name>
</gene>
<dbReference type="InterPro" id="IPR001264">
    <property type="entry name" value="Glyco_trans_51"/>
</dbReference>
<keyword evidence="8 12" id="KW-0573">Peptidoglycan synthesis</keyword>
<evidence type="ECO:0000256" key="8">
    <source>
        <dbReference type="ARBA" id="ARBA00022984"/>
    </source>
</evidence>
<evidence type="ECO:0000256" key="12">
    <source>
        <dbReference type="HAMAP-Rule" id="MF_00766"/>
    </source>
</evidence>
<feature type="domain" description="Glycosyl transferase family 51" evidence="13">
    <location>
        <begin position="56"/>
        <end position="221"/>
    </location>
</feature>
<dbReference type="NCBIfam" id="TIGR02070">
    <property type="entry name" value="mono_pep_trsgly"/>
    <property type="match status" value="1"/>
</dbReference>
<dbReference type="InterPro" id="IPR023346">
    <property type="entry name" value="Lysozyme-like_dom_sf"/>
</dbReference>
<dbReference type="RefSeq" id="WP_200522800.1">
    <property type="nucleotide sequence ID" value="NZ_JAEHNZ010000003.1"/>
</dbReference>
<evidence type="ECO:0000256" key="2">
    <source>
        <dbReference type="ARBA" id="ARBA00022475"/>
    </source>
</evidence>
<evidence type="ECO:0000313" key="15">
    <source>
        <dbReference type="Proteomes" id="UP000614058"/>
    </source>
</evidence>